<dbReference type="InterPro" id="IPR051124">
    <property type="entry name" value="Phosphate_Transport_Permease"/>
</dbReference>
<evidence type="ECO:0000256" key="4">
    <source>
        <dbReference type="ARBA" id="ARBA00022475"/>
    </source>
</evidence>
<evidence type="ECO:0000256" key="10">
    <source>
        <dbReference type="RuleBase" id="RU363054"/>
    </source>
</evidence>
<dbReference type="InterPro" id="IPR011864">
    <property type="entry name" value="Phosphate_PstC"/>
</dbReference>
<dbReference type="CDD" id="cd06261">
    <property type="entry name" value="TM_PBP2"/>
    <property type="match status" value="1"/>
</dbReference>
<evidence type="ECO:0000256" key="7">
    <source>
        <dbReference type="ARBA" id="ARBA00022989"/>
    </source>
</evidence>
<dbReference type="PANTHER" id="PTHR30425">
    <property type="entry name" value="PHOSPHATE TRANSPORT SYSTEM PERMEASE PROTEIN PST"/>
    <property type="match status" value="1"/>
</dbReference>
<evidence type="ECO:0000256" key="6">
    <source>
        <dbReference type="ARBA" id="ARBA00022692"/>
    </source>
</evidence>
<feature type="transmembrane region" description="Helical" evidence="9">
    <location>
        <begin position="30"/>
        <end position="55"/>
    </location>
</feature>
<organism evidence="12">
    <name type="scientific">Thermogemmatispora argillosa</name>
    <dbReference type="NCBI Taxonomy" id="2045280"/>
    <lineage>
        <taxon>Bacteria</taxon>
        <taxon>Bacillati</taxon>
        <taxon>Chloroflexota</taxon>
        <taxon>Ktedonobacteria</taxon>
        <taxon>Thermogemmatisporales</taxon>
        <taxon>Thermogemmatisporaceae</taxon>
        <taxon>Thermogemmatispora</taxon>
    </lineage>
</organism>
<feature type="transmembrane region" description="Helical" evidence="9">
    <location>
        <begin position="291"/>
        <end position="314"/>
    </location>
</feature>
<accession>A0A455T3G6</accession>
<comment type="function">
    <text evidence="10">Part of the binding-protein-dependent transport system for phosphate; probably responsible for the translocation of the substrate across the membrane.</text>
</comment>
<feature type="transmembrane region" description="Helical" evidence="9">
    <location>
        <begin position="125"/>
        <end position="152"/>
    </location>
</feature>
<dbReference type="NCBIfam" id="TIGR02138">
    <property type="entry name" value="phosphate_pstC"/>
    <property type="match status" value="1"/>
</dbReference>
<evidence type="ECO:0000256" key="2">
    <source>
        <dbReference type="ARBA" id="ARBA00007069"/>
    </source>
</evidence>
<proteinExistence type="inferred from homology"/>
<keyword evidence="6 9" id="KW-0812">Transmembrane</keyword>
<evidence type="ECO:0000256" key="9">
    <source>
        <dbReference type="RuleBase" id="RU363032"/>
    </source>
</evidence>
<dbReference type="GO" id="GO:0005886">
    <property type="term" value="C:plasma membrane"/>
    <property type="evidence" value="ECO:0007669"/>
    <property type="project" value="UniProtKB-SubCell"/>
</dbReference>
<dbReference type="InterPro" id="IPR035906">
    <property type="entry name" value="MetI-like_sf"/>
</dbReference>
<reference evidence="12" key="1">
    <citation type="submission" date="2018-12" db="EMBL/GenBank/DDBJ databases">
        <title>Novel natural products biosynthetic potential of the class Ktedonobacteria.</title>
        <authorList>
            <person name="Zheng Y."/>
            <person name="Saitou A."/>
            <person name="Wang C.M."/>
            <person name="Toyoda A."/>
            <person name="Minakuchi Y."/>
            <person name="Sekiguchi Y."/>
            <person name="Ueda K."/>
            <person name="Takano H."/>
            <person name="Sakai Y."/>
            <person name="Yokota A."/>
            <person name="Yabe S."/>
        </authorList>
    </citation>
    <scope>NUCLEOTIDE SEQUENCE</scope>
    <source>
        <strain evidence="12">A3-2</strain>
    </source>
</reference>
<dbReference type="AlphaFoldDB" id="A0A455T3G6"/>
<feature type="transmembrane region" description="Helical" evidence="9">
    <location>
        <begin position="176"/>
        <end position="195"/>
    </location>
</feature>
<dbReference type="PANTHER" id="PTHR30425:SF1">
    <property type="entry name" value="PHOSPHATE TRANSPORT SYSTEM PERMEASE PROTEIN PSTC"/>
    <property type="match status" value="1"/>
</dbReference>
<protein>
    <recommendedName>
        <fullName evidence="10">Phosphate transport system permease protein</fullName>
    </recommendedName>
</protein>
<keyword evidence="3 9" id="KW-0813">Transport</keyword>
<keyword evidence="5 10" id="KW-0592">Phosphate transport</keyword>
<feature type="domain" description="ABC transmembrane type-1" evidence="11">
    <location>
        <begin position="88"/>
        <end position="314"/>
    </location>
</feature>
<dbReference type="InterPro" id="IPR000515">
    <property type="entry name" value="MetI-like"/>
</dbReference>
<dbReference type="EMBL" id="AP019377">
    <property type="protein sequence ID" value="BBH95077.1"/>
    <property type="molecule type" value="Genomic_DNA"/>
</dbReference>
<dbReference type="Pfam" id="PF00528">
    <property type="entry name" value="BPD_transp_1"/>
    <property type="match status" value="1"/>
</dbReference>
<dbReference type="SUPFAM" id="SSF161098">
    <property type="entry name" value="MetI-like"/>
    <property type="match status" value="1"/>
</dbReference>
<dbReference type="Gene3D" id="1.10.3720.10">
    <property type="entry name" value="MetI-like"/>
    <property type="match status" value="1"/>
</dbReference>
<evidence type="ECO:0000256" key="3">
    <source>
        <dbReference type="ARBA" id="ARBA00022448"/>
    </source>
</evidence>
<evidence type="ECO:0000256" key="8">
    <source>
        <dbReference type="ARBA" id="ARBA00023136"/>
    </source>
</evidence>
<feature type="transmembrane region" description="Helical" evidence="9">
    <location>
        <begin position="227"/>
        <end position="248"/>
    </location>
</feature>
<evidence type="ECO:0000256" key="5">
    <source>
        <dbReference type="ARBA" id="ARBA00022592"/>
    </source>
</evidence>
<keyword evidence="7 9" id="KW-1133">Transmembrane helix</keyword>
<dbReference type="GO" id="GO:0005315">
    <property type="term" value="F:phosphate transmembrane transporter activity"/>
    <property type="evidence" value="ECO:0007669"/>
    <property type="project" value="InterPro"/>
</dbReference>
<evidence type="ECO:0000313" key="12">
    <source>
        <dbReference type="EMBL" id="BBH95077.1"/>
    </source>
</evidence>
<dbReference type="GO" id="GO:0006817">
    <property type="term" value="P:phosphate ion transport"/>
    <property type="evidence" value="ECO:0007669"/>
    <property type="project" value="UniProtKB-KW"/>
</dbReference>
<keyword evidence="8 9" id="KW-0472">Membrane</keyword>
<gene>
    <name evidence="12" type="ORF">KTA_32760</name>
</gene>
<evidence type="ECO:0000256" key="1">
    <source>
        <dbReference type="ARBA" id="ARBA00004651"/>
    </source>
</evidence>
<dbReference type="PROSITE" id="PS50928">
    <property type="entry name" value="ABC_TM1"/>
    <property type="match status" value="1"/>
</dbReference>
<keyword evidence="4 10" id="KW-1003">Cell membrane</keyword>
<name>A0A455T3G6_9CHLR</name>
<evidence type="ECO:0000259" key="11">
    <source>
        <dbReference type="PROSITE" id="PS50928"/>
    </source>
</evidence>
<comment type="subcellular location">
    <subcellularLocation>
        <location evidence="1 9">Cell membrane</location>
        <topology evidence="1 9">Multi-pass membrane protein</topology>
    </subcellularLocation>
</comment>
<feature type="transmembrane region" description="Helical" evidence="9">
    <location>
        <begin position="87"/>
        <end position="113"/>
    </location>
</feature>
<sequence length="333" mass="36248">MIQERANLTKAQQQWLRWQRLLRAQRPGDLFFRGITLLFVLIVLGLVAGTAWILVSNSLPTIRRFGLSFLTNKAFDPVHDVYGVLPAIFGTLITSAFALIFAVPLGLGAAIFLVDFCPRPLRLVLAFLIDLLAAIPSVIYGLWGFLVLAPWLHNYGEPWLQQHLGFLPLFQGQPEGVGYLGAGIVLTMMVLPLIISVSREVMLVTPVAQREALLALGATRWEVIRHAVLPFARVGILGGVILALGRALGETMAVTMIIGNQANEPSLSLFTPGYTLASVIANQFGEATPGLFLSAIIEAGLILFIITLITNILARWLIASLQRQAQGSRGGRP</sequence>
<comment type="similarity">
    <text evidence="2 10">Belongs to the binding-protein-dependent transport system permease family. CysTW subfamily.</text>
</comment>